<dbReference type="InterPro" id="IPR050698">
    <property type="entry name" value="MBL"/>
</dbReference>
<dbReference type="Pfam" id="PF07521">
    <property type="entry name" value="RMMBL"/>
    <property type="match status" value="1"/>
</dbReference>
<dbReference type="EMBL" id="DRIE01000012">
    <property type="protein sequence ID" value="HEC56434.1"/>
    <property type="molecule type" value="Genomic_DNA"/>
</dbReference>
<dbReference type="Gene3D" id="3.60.15.10">
    <property type="entry name" value="Ribonuclease Z/Hydroxyacylglutathione hydrolase-like"/>
    <property type="match status" value="1"/>
</dbReference>
<dbReference type="SMART" id="SM00849">
    <property type="entry name" value="Lactamase_B"/>
    <property type="match status" value="1"/>
</dbReference>
<proteinExistence type="predicted"/>
<evidence type="ECO:0000256" key="1">
    <source>
        <dbReference type="ARBA" id="ARBA00022801"/>
    </source>
</evidence>
<dbReference type="CDD" id="cd16295">
    <property type="entry name" value="TTHA0252-CPSF-like_MBL-fold"/>
    <property type="match status" value="1"/>
</dbReference>
<feature type="domain" description="Beta-Casp" evidence="3">
    <location>
        <begin position="226"/>
        <end position="334"/>
    </location>
</feature>
<dbReference type="SMART" id="SM01027">
    <property type="entry name" value="Beta-Casp"/>
    <property type="match status" value="1"/>
</dbReference>
<sequence>MEIKFLGACGEVGRSAFLINDEILLDYGMTPSDPPRYPLDGIRPRCVLISHGHLDHTGVLPNLMDLEPDVFMTAITREIAYLLGKDTLRIEERNGNRPFEFEDLKKMYTRTSVVEYREEFELPGGYTATFFDAGHIPGSSSIHLVEPGSKGISLFYTGDMKDTDTHLLKKRDMECPSADVLLVESTYFGREHPDRRELEERFIESIRETLDLGGVALIPCFAIGRTQEILMILHQHGIDPVVDGMGVEVTRQFLREPEFLRESEELKRAFGGATIIKKGKGRKKAIEGPSVIVTTAGMLNGGPAFYYIKKLHDDPLSKILLTGYQVEGTNGRTLLEHGYLDIDGKIIRPKMELEQYDFSAHLDDHGLKQLVKEMCDRGVELVLPIHGEDTAGFAAWIREEIGCDAVAPELGEEIVIEMR</sequence>
<evidence type="ECO:0000259" key="3">
    <source>
        <dbReference type="SMART" id="SM01027"/>
    </source>
</evidence>
<dbReference type="InterPro" id="IPR036866">
    <property type="entry name" value="RibonucZ/Hydroxyglut_hydro"/>
</dbReference>
<evidence type="ECO:0000313" key="4">
    <source>
        <dbReference type="EMBL" id="HEC56434.1"/>
    </source>
</evidence>
<dbReference type="GO" id="GO:0016787">
    <property type="term" value="F:hydrolase activity"/>
    <property type="evidence" value="ECO:0007669"/>
    <property type="project" value="UniProtKB-KW"/>
</dbReference>
<feature type="domain" description="Metallo-beta-lactamase" evidence="2">
    <location>
        <begin position="13"/>
        <end position="221"/>
    </location>
</feature>
<dbReference type="InterPro" id="IPR022712">
    <property type="entry name" value="Beta_Casp"/>
</dbReference>
<dbReference type="InterPro" id="IPR001279">
    <property type="entry name" value="Metallo-B-lactamas"/>
</dbReference>
<dbReference type="GO" id="GO:0004521">
    <property type="term" value="F:RNA endonuclease activity"/>
    <property type="evidence" value="ECO:0007669"/>
    <property type="project" value="TreeGrafter"/>
</dbReference>
<organism evidence="4">
    <name type="scientific">Candidatus Syntropharchaeum butanivorans</name>
    <dbReference type="NCBI Taxonomy" id="1839936"/>
    <lineage>
        <taxon>Archaea</taxon>
        <taxon>Methanobacteriati</taxon>
        <taxon>Methanobacteriota</taxon>
        <taxon>Stenosarchaea group</taxon>
        <taxon>Methanomicrobia</taxon>
        <taxon>Methanosarcinales</taxon>
        <taxon>ANME-2 cluster</taxon>
        <taxon>Candidatus Syntropharchaeum</taxon>
    </lineage>
</organism>
<dbReference type="Pfam" id="PF12706">
    <property type="entry name" value="Lactamase_B_2"/>
    <property type="match status" value="1"/>
</dbReference>
<dbReference type="SUPFAM" id="SSF56281">
    <property type="entry name" value="Metallo-hydrolase/oxidoreductase"/>
    <property type="match status" value="1"/>
</dbReference>
<dbReference type="PANTHER" id="PTHR11203:SF52">
    <property type="entry name" value="MRNA 3-END PROCESSING FACTOR"/>
    <property type="match status" value="1"/>
</dbReference>
<evidence type="ECO:0000259" key="2">
    <source>
        <dbReference type="SMART" id="SM00849"/>
    </source>
</evidence>
<reference evidence="4" key="1">
    <citation type="journal article" date="2020" name="mSystems">
        <title>Genome- and Community-Level Interaction Insights into Carbon Utilization and Element Cycling Functions of Hydrothermarchaeota in Hydrothermal Sediment.</title>
        <authorList>
            <person name="Zhou Z."/>
            <person name="Liu Y."/>
            <person name="Xu W."/>
            <person name="Pan J."/>
            <person name="Luo Z.H."/>
            <person name="Li M."/>
        </authorList>
    </citation>
    <scope>NUCLEOTIDE SEQUENCE [LARGE SCALE GENOMIC DNA]</scope>
    <source>
        <strain evidence="4">HyVt-386</strain>
    </source>
</reference>
<comment type="caution">
    <text evidence="4">The sequence shown here is derived from an EMBL/GenBank/DDBJ whole genome shotgun (WGS) entry which is preliminary data.</text>
</comment>
<protein>
    <submittedName>
        <fullName evidence="4">MBL fold metallo-hydrolase</fullName>
    </submittedName>
</protein>
<dbReference type="Gene3D" id="3.40.50.10890">
    <property type="match status" value="1"/>
</dbReference>
<accession>A0A7J2S0Y8</accession>
<dbReference type="PANTHER" id="PTHR11203">
    <property type="entry name" value="CLEAVAGE AND POLYADENYLATION SPECIFICITY FACTOR FAMILY MEMBER"/>
    <property type="match status" value="1"/>
</dbReference>
<dbReference type="Pfam" id="PF10996">
    <property type="entry name" value="Beta-Casp"/>
    <property type="match status" value="1"/>
</dbReference>
<dbReference type="InterPro" id="IPR011108">
    <property type="entry name" value="RMMBL"/>
</dbReference>
<gene>
    <name evidence="4" type="ORF">ENI32_00890</name>
</gene>
<name>A0A7J2S0Y8_9EURY</name>
<keyword evidence="1" id="KW-0378">Hydrolase</keyword>
<dbReference type="Proteomes" id="UP000885936">
    <property type="component" value="Unassembled WGS sequence"/>
</dbReference>
<dbReference type="AlphaFoldDB" id="A0A7J2S0Y8"/>